<evidence type="ECO:0000256" key="11">
    <source>
        <dbReference type="PIRSR" id="PIRSR605856-50"/>
    </source>
</evidence>
<sequence length="308" mass="32714">MARLVNSIAELVGGTPVVKLNRATSENQAEVYLKLEYMNPGSSVKDRIALAMIEAAEKEGKIKPGDTIVEPTSGNTGIGLAMIAAVKGYKAVLVMPDTMSLERRNLLRAYGAELVLTPGAEGMNGAVKKAESLANENGYFMPQQFKNKANPEIHRLTTGKEIVEQMGEQLDAFVSGIGTGGTISGAGEVLKEKYPDIKIVAVEPKDSPILAGGKPGPHKIQGLGANFVPDTLNREIYDEIIHVGTEEAFEASRRVAKEEGILGGISAGAAIHAALKVASELGKGKKVLAIIPDNGERYLSTALYQFED</sequence>
<dbReference type="Pfam" id="PF00291">
    <property type="entry name" value="PALP"/>
    <property type="match status" value="1"/>
</dbReference>
<dbReference type="NCBIfam" id="TIGR01139">
    <property type="entry name" value="cysK"/>
    <property type="match status" value="1"/>
</dbReference>
<dbReference type="UniPathway" id="UPA00136">
    <property type="reaction ID" value="UER00200"/>
</dbReference>
<evidence type="ECO:0000256" key="10">
    <source>
        <dbReference type="ARBA" id="ARBA00047931"/>
    </source>
</evidence>
<dbReference type="GO" id="GO:0004124">
    <property type="term" value="F:cysteine synthase activity"/>
    <property type="evidence" value="ECO:0007669"/>
    <property type="project" value="UniProtKB-UniRule"/>
</dbReference>
<keyword evidence="16" id="KW-1185">Reference proteome</keyword>
<feature type="modified residue" description="N6-(pyridoxal phosphate)lysine" evidence="12">
    <location>
        <position position="45"/>
    </location>
</feature>
<evidence type="ECO:0000313" key="15">
    <source>
        <dbReference type="EMBL" id="KYD00903.1"/>
    </source>
</evidence>
<evidence type="ECO:0000256" key="13">
    <source>
        <dbReference type="RuleBase" id="RU003985"/>
    </source>
</evidence>
<evidence type="ECO:0000256" key="5">
    <source>
        <dbReference type="ARBA" id="ARBA00019371"/>
    </source>
</evidence>
<comment type="catalytic activity">
    <reaction evidence="10 13">
        <text>O-acetyl-L-serine + hydrogen sulfide = L-cysteine + acetate</text>
        <dbReference type="Rhea" id="RHEA:14829"/>
        <dbReference type="ChEBI" id="CHEBI:29919"/>
        <dbReference type="ChEBI" id="CHEBI:30089"/>
        <dbReference type="ChEBI" id="CHEBI:35235"/>
        <dbReference type="ChEBI" id="CHEBI:58340"/>
        <dbReference type="EC" id="2.5.1.47"/>
    </reaction>
</comment>
<dbReference type="NCBIfam" id="TIGR01136">
    <property type="entry name" value="cysKM"/>
    <property type="match status" value="1"/>
</dbReference>
<evidence type="ECO:0000256" key="7">
    <source>
        <dbReference type="ARBA" id="ARBA00022679"/>
    </source>
</evidence>
<dbReference type="InterPro" id="IPR001216">
    <property type="entry name" value="P-phosphate_BS"/>
</dbReference>
<dbReference type="Proteomes" id="UP000075666">
    <property type="component" value="Unassembled WGS sequence"/>
</dbReference>
<name>A0A150KRM7_9BACI</name>
<dbReference type="FunFam" id="3.40.50.1100:FF:000003">
    <property type="entry name" value="Cystathionine beta-synthase"/>
    <property type="match status" value="1"/>
</dbReference>
<organism evidence="15 16">
    <name type="scientific">Heyndrickxia sporothermodurans</name>
    <dbReference type="NCBI Taxonomy" id="46224"/>
    <lineage>
        <taxon>Bacteria</taxon>
        <taxon>Bacillati</taxon>
        <taxon>Bacillota</taxon>
        <taxon>Bacilli</taxon>
        <taxon>Bacillales</taxon>
        <taxon>Bacillaceae</taxon>
        <taxon>Heyndrickxia</taxon>
    </lineage>
</organism>
<accession>A0A150KRM7</accession>
<dbReference type="PANTHER" id="PTHR10314">
    <property type="entry name" value="CYSTATHIONINE BETA-SYNTHASE"/>
    <property type="match status" value="1"/>
</dbReference>
<feature type="domain" description="Tryptophan synthase beta chain-like PALP" evidence="14">
    <location>
        <begin position="9"/>
        <end position="293"/>
    </location>
</feature>
<dbReference type="OrthoDB" id="9808024at2"/>
<keyword evidence="8 11" id="KW-0663">Pyridoxal phosphate</keyword>
<dbReference type="SUPFAM" id="SSF53686">
    <property type="entry name" value="Tryptophan synthase beta subunit-like PLP-dependent enzymes"/>
    <property type="match status" value="1"/>
</dbReference>
<feature type="binding site" evidence="11">
    <location>
        <position position="266"/>
    </location>
    <ligand>
        <name>pyridoxal 5'-phosphate</name>
        <dbReference type="ChEBI" id="CHEBI:597326"/>
    </ligand>
</feature>
<protein>
    <recommendedName>
        <fullName evidence="5 13">Cysteine synthase</fullName>
        <ecNumber evidence="4 13">2.5.1.47</ecNumber>
    </recommendedName>
</protein>
<evidence type="ECO:0000256" key="12">
    <source>
        <dbReference type="PIRSR" id="PIRSR605856-51"/>
    </source>
</evidence>
<dbReference type="Gene3D" id="3.40.50.1100">
    <property type="match status" value="2"/>
</dbReference>
<keyword evidence="7 13" id="KW-0808">Transferase</keyword>
<dbReference type="InterPro" id="IPR001926">
    <property type="entry name" value="TrpB-like_PALP"/>
</dbReference>
<dbReference type="InterPro" id="IPR036052">
    <property type="entry name" value="TrpB-like_PALP_sf"/>
</dbReference>
<evidence type="ECO:0000259" key="14">
    <source>
        <dbReference type="Pfam" id="PF00291"/>
    </source>
</evidence>
<evidence type="ECO:0000313" key="16">
    <source>
        <dbReference type="Proteomes" id="UP000075666"/>
    </source>
</evidence>
<evidence type="ECO:0000256" key="4">
    <source>
        <dbReference type="ARBA" id="ARBA00012681"/>
    </source>
</evidence>
<comment type="cofactor">
    <cofactor evidence="1 11 13">
        <name>pyridoxal 5'-phosphate</name>
        <dbReference type="ChEBI" id="CHEBI:597326"/>
    </cofactor>
</comment>
<evidence type="ECO:0000256" key="1">
    <source>
        <dbReference type="ARBA" id="ARBA00001933"/>
    </source>
</evidence>
<reference evidence="15 16" key="1">
    <citation type="submission" date="2016-01" db="EMBL/GenBank/DDBJ databases">
        <title>Genome Sequences of Twelve Sporeforming Bacillus Species Isolated from Foods.</title>
        <authorList>
            <person name="Berendsen E.M."/>
            <person name="Wells-Bennik M.H."/>
            <person name="Krawcyk A.O."/>
            <person name="De Jong A."/>
            <person name="Holsappel S."/>
            <person name="Eijlander R.T."/>
            <person name="Kuipers O.P."/>
        </authorList>
    </citation>
    <scope>NUCLEOTIDE SEQUENCE [LARGE SCALE GENOMIC DNA]</scope>
    <source>
        <strain evidence="15 16">B4102</strain>
    </source>
</reference>
<evidence type="ECO:0000256" key="3">
    <source>
        <dbReference type="ARBA" id="ARBA00007103"/>
    </source>
</evidence>
<dbReference type="EMBL" id="LQYN01000072">
    <property type="protein sequence ID" value="KYD00903.1"/>
    <property type="molecule type" value="Genomic_DNA"/>
</dbReference>
<dbReference type="AlphaFoldDB" id="A0A150KRM7"/>
<dbReference type="InterPro" id="IPR005856">
    <property type="entry name" value="Cys_synth"/>
</dbReference>
<evidence type="ECO:0000256" key="6">
    <source>
        <dbReference type="ARBA" id="ARBA00022605"/>
    </source>
</evidence>
<dbReference type="PROSITE" id="PS00901">
    <property type="entry name" value="CYS_SYNTHASE"/>
    <property type="match status" value="1"/>
</dbReference>
<dbReference type="GO" id="GO:0006535">
    <property type="term" value="P:cysteine biosynthetic process from serine"/>
    <property type="evidence" value="ECO:0007669"/>
    <property type="project" value="UniProtKB-UniRule"/>
</dbReference>
<evidence type="ECO:0000256" key="9">
    <source>
        <dbReference type="ARBA" id="ARBA00023192"/>
    </source>
</evidence>
<evidence type="ECO:0000256" key="8">
    <source>
        <dbReference type="ARBA" id="ARBA00022898"/>
    </source>
</evidence>
<dbReference type="PATRIC" id="fig|46224.3.peg.3695"/>
<keyword evidence="6 13" id="KW-0028">Amino-acid biosynthesis</keyword>
<dbReference type="InterPro" id="IPR050214">
    <property type="entry name" value="Cys_Synth/Cystath_Beta-Synth"/>
</dbReference>
<feature type="binding site" evidence="11">
    <location>
        <begin position="178"/>
        <end position="182"/>
    </location>
    <ligand>
        <name>pyridoxal 5'-phosphate</name>
        <dbReference type="ChEBI" id="CHEBI:597326"/>
    </ligand>
</feature>
<dbReference type="InterPro" id="IPR005859">
    <property type="entry name" value="CysK"/>
</dbReference>
<dbReference type="RefSeq" id="WP_066232888.1">
    <property type="nucleotide sequence ID" value="NZ_JBHJSX010000027.1"/>
</dbReference>
<comment type="caution">
    <text evidence="15">The sequence shown here is derived from an EMBL/GenBank/DDBJ whole genome shotgun (WGS) entry which is preliminary data.</text>
</comment>
<dbReference type="CDD" id="cd01561">
    <property type="entry name" value="CBS_like"/>
    <property type="match status" value="1"/>
</dbReference>
<keyword evidence="9 13" id="KW-0198">Cysteine biosynthesis</keyword>
<evidence type="ECO:0000256" key="2">
    <source>
        <dbReference type="ARBA" id="ARBA00004962"/>
    </source>
</evidence>
<proteinExistence type="inferred from homology"/>
<gene>
    <name evidence="15" type="ORF">B4102_3436</name>
</gene>
<comment type="pathway">
    <text evidence="2">Amino-acid biosynthesis; L-cysteine biosynthesis; L-cysteine from L-serine: step 2/2.</text>
</comment>
<dbReference type="EC" id="2.5.1.47" evidence="4 13"/>
<comment type="similarity">
    <text evidence="3 13">Belongs to the cysteine synthase/cystathionine beta-synthase family.</text>
</comment>
<dbReference type="FunFam" id="3.40.50.1100:FF:000118">
    <property type="entry name" value="Related to CYS4-cystathionine beta-synthase"/>
    <property type="match status" value="1"/>
</dbReference>
<dbReference type="STRING" id="46224.B4102_3436"/>
<feature type="binding site" evidence="11">
    <location>
        <position position="75"/>
    </location>
    <ligand>
        <name>pyridoxal 5'-phosphate</name>
        <dbReference type="ChEBI" id="CHEBI:597326"/>
    </ligand>
</feature>